<dbReference type="Pfam" id="PF01752">
    <property type="entry name" value="Peptidase_M9"/>
    <property type="match status" value="1"/>
</dbReference>
<dbReference type="EMBL" id="BAABIS010000001">
    <property type="protein sequence ID" value="GAA4880605.1"/>
    <property type="molecule type" value="Genomic_DNA"/>
</dbReference>
<dbReference type="InterPro" id="IPR002169">
    <property type="entry name" value="Peptidase_M9A/M9B"/>
</dbReference>
<dbReference type="PRINTS" id="PR00931">
    <property type="entry name" value="MICOLLPTASE"/>
</dbReference>
<evidence type="ECO:0000313" key="2">
    <source>
        <dbReference type="Proteomes" id="UP001501752"/>
    </source>
</evidence>
<dbReference type="Proteomes" id="UP001501752">
    <property type="component" value="Unassembled WGS sequence"/>
</dbReference>
<sequence length="109" mass="11809">MDTGQPVADDRNTSLEVVVFSSGSEDRRLAGYLYGANTDAGGQYLEGDPSAYGNQARFVTYRDDIASTCTPTLWWIEGLAEYVSYGLRPARTWSRPSEPATTPTSGGDC</sequence>
<name>A0ABP9ETD5_9ACTN</name>
<evidence type="ECO:0000313" key="1">
    <source>
        <dbReference type="EMBL" id="GAA4880605.1"/>
    </source>
</evidence>
<gene>
    <name evidence="1" type="ORF">GCM10023235_71090</name>
</gene>
<proteinExistence type="predicted"/>
<reference evidence="2" key="1">
    <citation type="journal article" date="2019" name="Int. J. Syst. Evol. Microbiol.">
        <title>The Global Catalogue of Microorganisms (GCM) 10K type strain sequencing project: providing services to taxonomists for standard genome sequencing and annotation.</title>
        <authorList>
            <consortium name="The Broad Institute Genomics Platform"/>
            <consortium name="The Broad Institute Genome Sequencing Center for Infectious Disease"/>
            <person name="Wu L."/>
            <person name="Ma J."/>
        </authorList>
    </citation>
    <scope>NUCLEOTIDE SEQUENCE [LARGE SCALE GENOMIC DNA]</scope>
    <source>
        <strain evidence="2">JCM 13006</strain>
    </source>
</reference>
<accession>A0ABP9ETD5</accession>
<dbReference type="Gene3D" id="3.40.30.160">
    <property type="entry name" value="Collagenase ColT, N-terminal domain"/>
    <property type="match status" value="1"/>
</dbReference>
<keyword evidence="2" id="KW-1185">Reference proteome</keyword>
<comment type="caution">
    <text evidence="1">The sequence shown here is derived from an EMBL/GenBank/DDBJ whole genome shotgun (WGS) entry which is preliminary data.</text>
</comment>
<organism evidence="1 2">
    <name type="scientific">Kitasatospora terrestris</name>
    <dbReference type="NCBI Taxonomy" id="258051"/>
    <lineage>
        <taxon>Bacteria</taxon>
        <taxon>Bacillati</taxon>
        <taxon>Actinomycetota</taxon>
        <taxon>Actinomycetes</taxon>
        <taxon>Kitasatosporales</taxon>
        <taxon>Streptomycetaceae</taxon>
        <taxon>Kitasatospora</taxon>
    </lineage>
</organism>
<protein>
    <submittedName>
        <fullName evidence="1">Uncharacterized protein</fullName>
    </submittedName>
</protein>